<dbReference type="SMART" id="SM00886">
    <property type="entry name" value="Dabb"/>
    <property type="match status" value="1"/>
</dbReference>
<dbReference type="RefSeq" id="WP_281033109.1">
    <property type="nucleotide sequence ID" value="NZ_JBIAQY010000022.1"/>
</dbReference>
<dbReference type="EMBL" id="JBIAQY010000022">
    <property type="protein sequence ID" value="MFF3573903.1"/>
    <property type="molecule type" value="Genomic_DNA"/>
</dbReference>
<evidence type="ECO:0000313" key="3">
    <source>
        <dbReference type="Proteomes" id="UP001601992"/>
    </source>
</evidence>
<sequence>MFRHIVVMKFKRPLTTAEAARVRRSLDDLGVQSPDVRGFSHGPDLGVRPGGYDWGLVADFDDSEGWRAYSAHPAHDVVRDVMRDLVEAQSVVQFDVQARS</sequence>
<dbReference type="PROSITE" id="PS51502">
    <property type="entry name" value="S_R_A_B_BARREL"/>
    <property type="match status" value="1"/>
</dbReference>
<evidence type="ECO:0000313" key="2">
    <source>
        <dbReference type="EMBL" id="MFF3573903.1"/>
    </source>
</evidence>
<proteinExistence type="predicted"/>
<keyword evidence="3" id="KW-1185">Reference proteome</keyword>
<feature type="domain" description="Stress-response A/B barrel" evidence="1">
    <location>
        <begin position="2"/>
        <end position="94"/>
    </location>
</feature>
<protein>
    <submittedName>
        <fullName evidence="2">Dabb family protein</fullName>
    </submittedName>
</protein>
<accession>A0ABW6SC76</accession>
<comment type="caution">
    <text evidence="2">The sequence shown here is derived from an EMBL/GenBank/DDBJ whole genome shotgun (WGS) entry which is preliminary data.</text>
</comment>
<name>A0ABW6SC76_9NOCA</name>
<dbReference type="SUPFAM" id="SSF54909">
    <property type="entry name" value="Dimeric alpha+beta barrel"/>
    <property type="match status" value="1"/>
</dbReference>
<dbReference type="Pfam" id="PF07876">
    <property type="entry name" value="Dabb"/>
    <property type="match status" value="1"/>
</dbReference>
<gene>
    <name evidence="2" type="ORF">ACFYXQ_39755</name>
</gene>
<dbReference type="Proteomes" id="UP001601992">
    <property type="component" value="Unassembled WGS sequence"/>
</dbReference>
<dbReference type="InterPro" id="IPR013097">
    <property type="entry name" value="Dabb"/>
</dbReference>
<dbReference type="InterPro" id="IPR011008">
    <property type="entry name" value="Dimeric_a/b-barrel"/>
</dbReference>
<dbReference type="Gene3D" id="3.30.70.100">
    <property type="match status" value="1"/>
</dbReference>
<evidence type="ECO:0000259" key="1">
    <source>
        <dbReference type="PROSITE" id="PS51502"/>
    </source>
</evidence>
<organism evidence="2 3">
    <name type="scientific">Nocardia jiangxiensis</name>
    <dbReference type="NCBI Taxonomy" id="282685"/>
    <lineage>
        <taxon>Bacteria</taxon>
        <taxon>Bacillati</taxon>
        <taxon>Actinomycetota</taxon>
        <taxon>Actinomycetes</taxon>
        <taxon>Mycobacteriales</taxon>
        <taxon>Nocardiaceae</taxon>
        <taxon>Nocardia</taxon>
    </lineage>
</organism>
<reference evidence="2 3" key="1">
    <citation type="submission" date="2024-10" db="EMBL/GenBank/DDBJ databases">
        <title>The Natural Products Discovery Center: Release of the First 8490 Sequenced Strains for Exploring Actinobacteria Biosynthetic Diversity.</title>
        <authorList>
            <person name="Kalkreuter E."/>
            <person name="Kautsar S.A."/>
            <person name="Yang D."/>
            <person name="Bader C.D."/>
            <person name="Teijaro C.N."/>
            <person name="Fluegel L."/>
            <person name="Davis C.M."/>
            <person name="Simpson J.R."/>
            <person name="Lauterbach L."/>
            <person name="Steele A.D."/>
            <person name="Gui C."/>
            <person name="Meng S."/>
            <person name="Li G."/>
            <person name="Viehrig K."/>
            <person name="Ye F."/>
            <person name="Su P."/>
            <person name="Kiefer A.F."/>
            <person name="Nichols A."/>
            <person name="Cepeda A.J."/>
            <person name="Yan W."/>
            <person name="Fan B."/>
            <person name="Jiang Y."/>
            <person name="Adhikari A."/>
            <person name="Zheng C.-J."/>
            <person name="Schuster L."/>
            <person name="Cowan T.M."/>
            <person name="Smanski M.J."/>
            <person name="Chevrette M.G."/>
            <person name="De Carvalho L.P.S."/>
            <person name="Shen B."/>
        </authorList>
    </citation>
    <scope>NUCLEOTIDE SEQUENCE [LARGE SCALE GENOMIC DNA]</scope>
    <source>
        <strain evidence="2 3">NPDC002593</strain>
    </source>
</reference>